<evidence type="ECO:0000313" key="2">
    <source>
        <dbReference type="Proteomes" id="UP000037035"/>
    </source>
</evidence>
<dbReference type="Proteomes" id="UP000037035">
    <property type="component" value="Unassembled WGS sequence"/>
</dbReference>
<dbReference type="EMBL" id="LAVV01003444">
    <property type="protein sequence ID" value="KNZ62128.1"/>
    <property type="molecule type" value="Genomic_DNA"/>
</dbReference>
<accession>A0A0L6VMZ1</accession>
<keyword evidence="2" id="KW-1185">Reference proteome</keyword>
<gene>
    <name evidence="1" type="ORF">VP01_130g6</name>
</gene>
<proteinExistence type="predicted"/>
<name>A0A0L6VMZ1_9BASI</name>
<comment type="caution">
    <text evidence="1">The sequence shown here is derived from an EMBL/GenBank/DDBJ whole genome shotgun (WGS) entry which is preliminary data.</text>
</comment>
<organism evidence="1 2">
    <name type="scientific">Puccinia sorghi</name>
    <dbReference type="NCBI Taxonomy" id="27349"/>
    <lineage>
        <taxon>Eukaryota</taxon>
        <taxon>Fungi</taxon>
        <taxon>Dikarya</taxon>
        <taxon>Basidiomycota</taxon>
        <taxon>Pucciniomycotina</taxon>
        <taxon>Pucciniomycetes</taxon>
        <taxon>Pucciniales</taxon>
        <taxon>Pucciniaceae</taxon>
        <taxon>Puccinia</taxon>
    </lineage>
</organism>
<sequence length="375" mass="42600">MLNGMSGAVLKCPIPPDSLPPHDFHLNCTFPHLSSDVNNIHVIVLPLLSPSIIGIFRDIWINHLHKFLCVILTFAFRAKRLVFTLRTVPWSHSFEVPQCDLQPLSFPQRKNPVTSHLGEPYDSVNPPNGSMKARILCPLTDRFAVATCNVRLSLEQARLEHSRAQAMRKLALPYTQHNSCYASALASDIYQFAKNLAIKSLTWWDGTSLKRLTEKLPRVHWQVIRLFLTVILGPSGTVHKGDSTAVHLVPVSSLAPQLLITRPTSSASIFRFQGELLPPALLSEPALIEVLLKARILGPESRCVEMRFLDVINNNNNTRRDRKKIQVCVNEDEERIEERETKKTKSGQSEWVRERTQTERNMRVFIVKDAWDECP</sequence>
<reference evidence="1 2" key="1">
    <citation type="submission" date="2015-08" db="EMBL/GenBank/DDBJ databases">
        <title>Next Generation Sequencing and Analysis of the Genome of Puccinia sorghi L Schw, the Causal Agent of Maize Common Rust.</title>
        <authorList>
            <person name="Rochi L."/>
            <person name="Burguener G."/>
            <person name="Darino M."/>
            <person name="Turjanski A."/>
            <person name="Kreff E."/>
            <person name="Dieguez M.J."/>
            <person name="Sacco F."/>
        </authorList>
    </citation>
    <scope>NUCLEOTIDE SEQUENCE [LARGE SCALE GENOMIC DNA]</scope>
    <source>
        <strain evidence="1 2">RO10H11247</strain>
    </source>
</reference>
<evidence type="ECO:0000313" key="1">
    <source>
        <dbReference type="EMBL" id="KNZ62128.1"/>
    </source>
</evidence>
<protein>
    <submittedName>
        <fullName evidence="1">Uncharacterized protein</fullName>
    </submittedName>
</protein>
<dbReference type="VEuPathDB" id="FungiDB:VP01_130g6"/>
<dbReference type="AlphaFoldDB" id="A0A0L6VMZ1"/>